<keyword evidence="2" id="KW-1185">Reference proteome</keyword>
<dbReference type="EMBL" id="FNGS01000005">
    <property type="protein sequence ID" value="SDM26507.1"/>
    <property type="molecule type" value="Genomic_DNA"/>
</dbReference>
<protein>
    <submittedName>
        <fullName evidence="1">Gliding motility-associated C-terminal domain-containing protein</fullName>
    </submittedName>
</protein>
<dbReference type="NCBIfam" id="TIGR04131">
    <property type="entry name" value="Bac_Flav_CTERM"/>
    <property type="match status" value="1"/>
</dbReference>
<accession>A0A1G9RU39</accession>
<dbReference type="AlphaFoldDB" id="A0A1G9RU39"/>
<dbReference type="InterPro" id="IPR026341">
    <property type="entry name" value="T9SS_type_B"/>
</dbReference>
<dbReference type="Proteomes" id="UP000198901">
    <property type="component" value="Unassembled WGS sequence"/>
</dbReference>
<reference evidence="1 2" key="1">
    <citation type="submission" date="2016-10" db="EMBL/GenBank/DDBJ databases">
        <authorList>
            <person name="de Groot N.N."/>
        </authorList>
    </citation>
    <scope>NUCLEOTIDE SEQUENCE [LARGE SCALE GENOMIC DNA]</scope>
    <source>
        <strain evidence="1 2">DSM 21668</strain>
    </source>
</reference>
<evidence type="ECO:0000313" key="1">
    <source>
        <dbReference type="EMBL" id="SDM26507.1"/>
    </source>
</evidence>
<proteinExistence type="predicted"/>
<sequence length="750" mass="82789">MDLPAGPALLMKKLYLFTILCLLPFLTRGTHIVGGEIQMEELKNATNGATHRITLNLYFDDINGNVGADDPTVVISIFRKRDNARMGDLEMPRIFDQIIPYSNPLCASAGASLRTRLIRYSSDVIFRHQAFDDAQGYYIVWERCCRNNVISNIVRPQDAGTVFYLEIPPLFQNNRIFNNSSPQFTVVKGDYICLNRPFTFDFSATDPDGDSLRYSLVTPLNGFSTPGTPRPLASPSSSYPAVTWGGGYSAALAIPGNPPLAIDPRSGKLSVTASQLGLYVFSVMIEEFRSGKRIGVVRRDFQLKVIDCPAGNPPVVMAREDGKTQYYRQGEIIRMKAGEKRCLNLYFTDKDPRSRLSLKVRALIPNPLTFTLAPSEVVINTGKDTASAQICLGECAESADGRPVQFQVIASDESCPLPQQDTLTVSVLVEPRPNQKPTVSTTLPGNQTTVPFGTPVAFRVDGLDLDPDSIRLEARGRGFSLASVGMTFPGGKGYGKAQSPFTWNPPCAAVRDQPYIVDFYVIDLRCGRNLTDSVSVSLKATGRPSQPPSVSTTLPGNKATVVLEGTTGEPIRFDVAGVDPDSDPLTVKSAGRGFSLGSAGMQWSDLSGTGRVSGPFEWIPSCDLLEGLPEKTFTVDFVTEDNSCNPNRFDTVSVELTIRDRVTDYAFLPPNVITPNNDGKNDFFYVDDLPKDNCIQQFEYVEIFNRWGKQVYRDTKRTFRWGGENLSTGQYYYVIRYTKQQFKGVVSILR</sequence>
<gene>
    <name evidence="1" type="ORF">SAMN04488090_3032</name>
</gene>
<organism evidence="1 2">
    <name type="scientific">Siphonobacter aquaeclarae</name>
    <dbReference type="NCBI Taxonomy" id="563176"/>
    <lineage>
        <taxon>Bacteria</taxon>
        <taxon>Pseudomonadati</taxon>
        <taxon>Bacteroidota</taxon>
        <taxon>Cytophagia</taxon>
        <taxon>Cytophagales</taxon>
        <taxon>Cytophagaceae</taxon>
        <taxon>Siphonobacter</taxon>
    </lineage>
</organism>
<dbReference type="Pfam" id="PF13585">
    <property type="entry name" value="CHU_C"/>
    <property type="match status" value="1"/>
</dbReference>
<dbReference type="STRING" id="563176.SAMN04488090_3032"/>
<evidence type="ECO:0000313" key="2">
    <source>
        <dbReference type="Proteomes" id="UP000198901"/>
    </source>
</evidence>
<name>A0A1G9RU39_9BACT</name>